<organism evidence="4 5">
    <name type="scientific">Rickenella mellea</name>
    <dbReference type="NCBI Taxonomy" id="50990"/>
    <lineage>
        <taxon>Eukaryota</taxon>
        <taxon>Fungi</taxon>
        <taxon>Dikarya</taxon>
        <taxon>Basidiomycota</taxon>
        <taxon>Agaricomycotina</taxon>
        <taxon>Agaricomycetes</taxon>
        <taxon>Hymenochaetales</taxon>
        <taxon>Rickenellaceae</taxon>
        <taxon>Rickenella</taxon>
    </lineage>
</organism>
<feature type="domain" description="DUF6534" evidence="3">
    <location>
        <begin position="198"/>
        <end position="285"/>
    </location>
</feature>
<dbReference type="VEuPathDB" id="FungiDB:BD410DRAFT_396318"/>
<evidence type="ECO:0000313" key="4">
    <source>
        <dbReference type="EMBL" id="TDL19777.1"/>
    </source>
</evidence>
<keyword evidence="5" id="KW-1185">Reference proteome</keyword>
<feature type="transmembrane region" description="Helical" evidence="1">
    <location>
        <begin position="121"/>
        <end position="139"/>
    </location>
</feature>
<feature type="transmembrane region" description="Helical" evidence="1">
    <location>
        <begin position="193"/>
        <end position="214"/>
    </location>
</feature>
<name>A0A4Y7PWJ3_9AGAM</name>
<dbReference type="OrthoDB" id="2745105at2759"/>
<feature type="transmembrane region" description="Helical" evidence="1">
    <location>
        <begin position="226"/>
        <end position="253"/>
    </location>
</feature>
<keyword evidence="2" id="KW-0732">Signal</keyword>
<proteinExistence type="predicted"/>
<accession>A0A4Y7PWJ3</accession>
<evidence type="ECO:0000313" key="5">
    <source>
        <dbReference type="Proteomes" id="UP000294933"/>
    </source>
</evidence>
<evidence type="ECO:0000259" key="3">
    <source>
        <dbReference type="Pfam" id="PF20152"/>
    </source>
</evidence>
<sequence length="316" mass="35254">MYLSLFHFLVVWLCSLSDFAIATPVLVSNPPVDIISTPALDSTFGAMLIGLLISTGLYGLLTLQCYLCFQLYPSERLTKWIAGTIWVLNTFHIAIIGHAVYGYLITNFSHPLALLDATWEVFVHIVISSSICYLVQLFFIRRVWIFTSRNIYLGGIVLILANVQFAFGVATAVRAFQLRAFSRLIEIKITITTALATTVACDLAVTGVLCFYLNRGRTGFKRTDSLINNLIWCSVSTGLLPSIFATLQLITYFTMPNNFVNICINLFLGKLYSNSLLATLNGRASKRAKWELNDGNFQEFQLSRVSSSTTETETNC</sequence>
<dbReference type="EMBL" id="ML170193">
    <property type="protein sequence ID" value="TDL19777.1"/>
    <property type="molecule type" value="Genomic_DNA"/>
</dbReference>
<reference evidence="4 5" key="1">
    <citation type="submission" date="2018-06" db="EMBL/GenBank/DDBJ databases">
        <title>A transcriptomic atlas of mushroom development highlights an independent origin of complex multicellularity.</title>
        <authorList>
            <consortium name="DOE Joint Genome Institute"/>
            <person name="Krizsan K."/>
            <person name="Almasi E."/>
            <person name="Merenyi Z."/>
            <person name="Sahu N."/>
            <person name="Viragh M."/>
            <person name="Koszo T."/>
            <person name="Mondo S."/>
            <person name="Kiss B."/>
            <person name="Balint B."/>
            <person name="Kues U."/>
            <person name="Barry K."/>
            <person name="Hegedus J.C."/>
            <person name="Henrissat B."/>
            <person name="Johnson J."/>
            <person name="Lipzen A."/>
            <person name="Ohm R."/>
            <person name="Nagy I."/>
            <person name="Pangilinan J."/>
            <person name="Yan J."/>
            <person name="Xiong Y."/>
            <person name="Grigoriev I.V."/>
            <person name="Hibbett D.S."/>
            <person name="Nagy L.G."/>
        </authorList>
    </citation>
    <scope>NUCLEOTIDE SEQUENCE [LARGE SCALE GENOMIC DNA]</scope>
    <source>
        <strain evidence="4 5">SZMC22713</strain>
    </source>
</reference>
<feature type="transmembrane region" description="Helical" evidence="1">
    <location>
        <begin position="46"/>
        <end position="69"/>
    </location>
</feature>
<dbReference type="InterPro" id="IPR045339">
    <property type="entry name" value="DUF6534"/>
</dbReference>
<dbReference type="PANTHER" id="PTHR40465:SF1">
    <property type="entry name" value="DUF6534 DOMAIN-CONTAINING PROTEIN"/>
    <property type="match status" value="1"/>
</dbReference>
<protein>
    <recommendedName>
        <fullName evidence="3">DUF6534 domain-containing protein</fullName>
    </recommendedName>
</protein>
<keyword evidence="1" id="KW-0812">Transmembrane</keyword>
<feature type="transmembrane region" description="Helical" evidence="1">
    <location>
        <begin position="81"/>
        <end position="101"/>
    </location>
</feature>
<evidence type="ECO:0000256" key="1">
    <source>
        <dbReference type="SAM" id="Phobius"/>
    </source>
</evidence>
<evidence type="ECO:0000256" key="2">
    <source>
        <dbReference type="SAM" id="SignalP"/>
    </source>
</evidence>
<dbReference type="Pfam" id="PF20152">
    <property type="entry name" value="DUF6534"/>
    <property type="match status" value="1"/>
</dbReference>
<feature type="transmembrane region" description="Helical" evidence="1">
    <location>
        <begin position="259"/>
        <end position="280"/>
    </location>
</feature>
<dbReference type="AlphaFoldDB" id="A0A4Y7PWJ3"/>
<feature type="chain" id="PRO_5021262766" description="DUF6534 domain-containing protein" evidence="2">
    <location>
        <begin position="23"/>
        <end position="316"/>
    </location>
</feature>
<feature type="signal peptide" evidence="2">
    <location>
        <begin position="1"/>
        <end position="22"/>
    </location>
</feature>
<feature type="transmembrane region" description="Helical" evidence="1">
    <location>
        <begin position="151"/>
        <end position="173"/>
    </location>
</feature>
<keyword evidence="1" id="KW-1133">Transmembrane helix</keyword>
<keyword evidence="1" id="KW-0472">Membrane</keyword>
<dbReference type="PANTHER" id="PTHR40465">
    <property type="entry name" value="CHROMOSOME 1, WHOLE GENOME SHOTGUN SEQUENCE"/>
    <property type="match status" value="1"/>
</dbReference>
<dbReference type="Proteomes" id="UP000294933">
    <property type="component" value="Unassembled WGS sequence"/>
</dbReference>
<gene>
    <name evidence="4" type="ORF">BD410DRAFT_396318</name>
</gene>